<evidence type="ECO:0000259" key="5">
    <source>
        <dbReference type="PROSITE" id="PS50026"/>
    </source>
</evidence>
<evidence type="ECO:0000313" key="7">
    <source>
        <dbReference type="Proteomes" id="UP000239649"/>
    </source>
</evidence>
<name>A0A2P6VM55_9CHLO</name>
<dbReference type="PANTHER" id="PTHR11062">
    <property type="entry name" value="EXOSTOSIN HEPARAN SULFATE GLYCOSYLTRANSFERASE -RELATED"/>
    <property type="match status" value="1"/>
</dbReference>
<evidence type="ECO:0000256" key="3">
    <source>
        <dbReference type="ARBA" id="ARBA00023034"/>
    </source>
</evidence>
<feature type="disulfide bond" evidence="4">
    <location>
        <begin position="163"/>
        <end position="173"/>
    </location>
</feature>
<dbReference type="InterPro" id="IPR040911">
    <property type="entry name" value="Exostosin_GT47"/>
</dbReference>
<reference evidence="6 7" key="1">
    <citation type="journal article" date="2018" name="Plant J.">
        <title>Genome sequences of Chlorella sorokiniana UTEX 1602 and Micractinium conductrix SAG 241.80: implications to maltose excretion by a green alga.</title>
        <authorList>
            <person name="Arriola M.B."/>
            <person name="Velmurugan N."/>
            <person name="Zhang Y."/>
            <person name="Plunkett M.H."/>
            <person name="Hondzo H."/>
            <person name="Barney B.M."/>
        </authorList>
    </citation>
    <scope>NUCLEOTIDE SEQUENCE [LARGE SCALE GENOMIC DNA]</scope>
    <source>
        <strain evidence="6 7">SAG 241.80</strain>
    </source>
</reference>
<dbReference type="Proteomes" id="UP000239649">
    <property type="component" value="Unassembled WGS sequence"/>
</dbReference>
<keyword evidence="3" id="KW-0333">Golgi apparatus</keyword>
<comment type="caution">
    <text evidence="4">Lacks conserved residue(s) required for the propagation of feature annotation.</text>
</comment>
<evidence type="ECO:0000256" key="2">
    <source>
        <dbReference type="ARBA" id="ARBA00010271"/>
    </source>
</evidence>
<sequence>MPSLWAAAAAERTEPGPAVCDPECIKFGNCGEDEICRCPFGRLGKNCEIDFLAPCRQFPDGDALCGLASAKSCECIKRCEEYFCLKTTSGSVQCHGLPGPHGHQCYRRLGLPPDQQYSLIPEPEELAAGKVKCYRGFAEDAPEMECKEAMTNRMDVSVPLSKCPDQCNKRGYCARWADNLEGEPFCRCHRGFEGGLCEIDKQQCYLKCNGRGKCRDQYCHCEPPYFSIGCSRSTVYPANYSRPSPVDFKIYMYELSTQLAFENAEFSGWQQHDAIYVAYQQFLEQFLLSSVRTEDPAEANLFYIPSMTFSHSSNVGTGEEHMRLVIDHIRHEYPYWNRTGGRDHFFWLPADRGACHVRSDPLFFDAIKVTHFGMHTVPGHKGPFPHAGHPSYGCHHPLRDVVNVPNWPPDQETYPLTKELTVDQLLEKKKTLFFFAGGQTEDPAYSGGTRQQVSKLVHEWNDTEFDYVKSGVGNEYQHRLRASKYCFAPYGAWCATMRRSPGMRRSAAGRLTTQ</sequence>
<evidence type="ECO:0000256" key="1">
    <source>
        <dbReference type="ARBA" id="ARBA00004323"/>
    </source>
</evidence>
<dbReference type="PROSITE" id="PS00022">
    <property type="entry name" value="EGF_1"/>
    <property type="match status" value="2"/>
</dbReference>
<dbReference type="PROSITE" id="PS50026">
    <property type="entry name" value="EGF_3"/>
    <property type="match status" value="2"/>
</dbReference>
<feature type="domain" description="EGF-like" evidence="5">
    <location>
        <begin position="16"/>
        <end position="48"/>
    </location>
</feature>
<feature type="disulfide bond" evidence="4">
    <location>
        <begin position="188"/>
        <end position="197"/>
    </location>
</feature>
<dbReference type="PROSITE" id="PS01186">
    <property type="entry name" value="EGF_2"/>
    <property type="match status" value="1"/>
</dbReference>
<comment type="subcellular location">
    <subcellularLocation>
        <location evidence="1">Golgi apparatus membrane</location>
        <topology evidence="1">Single-pass type II membrane protein</topology>
    </subcellularLocation>
</comment>
<dbReference type="OrthoDB" id="1924787at2759"/>
<dbReference type="GO" id="GO:0000139">
    <property type="term" value="C:Golgi membrane"/>
    <property type="evidence" value="ECO:0007669"/>
    <property type="project" value="UniProtKB-SubCell"/>
</dbReference>
<dbReference type="Gene3D" id="2.170.300.10">
    <property type="entry name" value="Tie2 ligand-binding domain superfamily"/>
    <property type="match status" value="1"/>
</dbReference>
<dbReference type="AlphaFoldDB" id="A0A2P6VM55"/>
<organism evidence="6 7">
    <name type="scientific">Micractinium conductrix</name>
    <dbReference type="NCBI Taxonomy" id="554055"/>
    <lineage>
        <taxon>Eukaryota</taxon>
        <taxon>Viridiplantae</taxon>
        <taxon>Chlorophyta</taxon>
        <taxon>core chlorophytes</taxon>
        <taxon>Trebouxiophyceae</taxon>
        <taxon>Chlorellales</taxon>
        <taxon>Chlorellaceae</taxon>
        <taxon>Chlorella clade</taxon>
        <taxon>Micractinium</taxon>
    </lineage>
</organism>
<dbReference type="PANTHER" id="PTHR11062:SF376">
    <property type="entry name" value="EXOSTOSIN FAMILY PROTEIN"/>
    <property type="match status" value="1"/>
</dbReference>
<keyword evidence="7" id="KW-1185">Reference proteome</keyword>
<protein>
    <submittedName>
        <fullName evidence="6">Exostosin-like glycosyltransferase</fullName>
    </submittedName>
</protein>
<proteinExistence type="inferred from homology"/>
<dbReference type="GO" id="GO:0016757">
    <property type="term" value="F:glycosyltransferase activity"/>
    <property type="evidence" value="ECO:0007669"/>
    <property type="project" value="InterPro"/>
</dbReference>
<dbReference type="InterPro" id="IPR000742">
    <property type="entry name" value="EGF"/>
</dbReference>
<accession>A0A2P6VM55</accession>
<feature type="domain" description="EGF-like" evidence="5">
    <location>
        <begin position="159"/>
        <end position="198"/>
    </location>
</feature>
<dbReference type="Pfam" id="PF03016">
    <property type="entry name" value="Exostosin_GT47"/>
    <property type="match status" value="1"/>
</dbReference>
<evidence type="ECO:0000313" key="6">
    <source>
        <dbReference type="EMBL" id="PSC75169.1"/>
    </source>
</evidence>
<dbReference type="InterPro" id="IPR004263">
    <property type="entry name" value="Exostosin"/>
</dbReference>
<comment type="similarity">
    <text evidence="2">Belongs to the glycosyltransferase 47 family.</text>
</comment>
<feature type="disulfide bond" evidence="4">
    <location>
        <begin position="20"/>
        <end position="30"/>
    </location>
</feature>
<evidence type="ECO:0000256" key="4">
    <source>
        <dbReference type="PROSITE-ProRule" id="PRU00076"/>
    </source>
</evidence>
<dbReference type="EMBL" id="LHPF02000003">
    <property type="protein sequence ID" value="PSC75169.1"/>
    <property type="molecule type" value="Genomic_DNA"/>
</dbReference>
<keyword evidence="4" id="KW-0245">EGF-like domain</keyword>
<keyword evidence="4" id="KW-1015">Disulfide bond</keyword>
<gene>
    <name evidence="6" type="ORF">C2E20_1908</name>
</gene>
<comment type="caution">
    <text evidence="6">The sequence shown here is derived from an EMBL/GenBank/DDBJ whole genome shotgun (WGS) entry which is preliminary data.</text>
</comment>
<feature type="disulfide bond" evidence="4">
    <location>
        <begin position="38"/>
        <end position="47"/>
    </location>
</feature>